<evidence type="ECO:0000259" key="8">
    <source>
        <dbReference type="Pfam" id="PF02875"/>
    </source>
</evidence>
<feature type="region of interest" description="Disordered" evidence="7">
    <location>
        <begin position="94"/>
        <end position="126"/>
    </location>
</feature>
<keyword evidence="5" id="KW-0067">ATP-binding</keyword>
<dbReference type="InterPro" id="IPR036615">
    <property type="entry name" value="Mur_ligase_C_dom_sf"/>
</dbReference>
<dbReference type="PROSITE" id="PS01012">
    <property type="entry name" value="FOLYLPOLYGLU_SYNT_2"/>
    <property type="match status" value="1"/>
</dbReference>
<evidence type="ECO:0000256" key="1">
    <source>
        <dbReference type="ARBA" id="ARBA00008276"/>
    </source>
</evidence>
<evidence type="ECO:0000256" key="4">
    <source>
        <dbReference type="ARBA" id="ARBA00022741"/>
    </source>
</evidence>
<protein>
    <recommendedName>
        <fullName evidence="8">Mur ligase C-terminal domain-containing protein</fullName>
    </recommendedName>
</protein>
<dbReference type="AlphaFoldDB" id="A0A7S3V740"/>
<evidence type="ECO:0000256" key="6">
    <source>
        <dbReference type="ARBA" id="ARBA00022842"/>
    </source>
</evidence>
<proteinExistence type="inferred from homology"/>
<dbReference type="Gene3D" id="3.40.1190.10">
    <property type="entry name" value="Mur-like, catalytic domain"/>
    <property type="match status" value="1"/>
</dbReference>
<dbReference type="NCBIfam" id="TIGR01499">
    <property type="entry name" value="folC"/>
    <property type="match status" value="1"/>
</dbReference>
<keyword evidence="3" id="KW-0479">Metal-binding</keyword>
<dbReference type="InterPro" id="IPR018109">
    <property type="entry name" value="Folylpolyglutamate_synth_CS"/>
</dbReference>
<dbReference type="PANTHER" id="PTHR11136">
    <property type="entry name" value="FOLYLPOLYGLUTAMATE SYNTHASE-RELATED"/>
    <property type="match status" value="1"/>
</dbReference>
<evidence type="ECO:0000256" key="2">
    <source>
        <dbReference type="ARBA" id="ARBA00022598"/>
    </source>
</evidence>
<evidence type="ECO:0000256" key="3">
    <source>
        <dbReference type="ARBA" id="ARBA00022723"/>
    </source>
</evidence>
<evidence type="ECO:0000256" key="5">
    <source>
        <dbReference type="ARBA" id="ARBA00022840"/>
    </source>
</evidence>
<dbReference type="GO" id="GO:0005829">
    <property type="term" value="C:cytosol"/>
    <property type="evidence" value="ECO:0007669"/>
    <property type="project" value="TreeGrafter"/>
</dbReference>
<dbReference type="Pfam" id="PF02875">
    <property type="entry name" value="Mur_ligase_C"/>
    <property type="match status" value="1"/>
</dbReference>
<keyword evidence="2" id="KW-0436">Ligase</keyword>
<dbReference type="GO" id="GO:0005739">
    <property type="term" value="C:mitochondrion"/>
    <property type="evidence" value="ECO:0007669"/>
    <property type="project" value="TreeGrafter"/>
</dbReference>
<comment type="similarity">
    <text evidence="1">Belongs to the folylpolyglutamate synthase family.</text>
</comment>
<dbReference type="InterPro" id="IPR001645">
    <property type="entry name" value="Folylpolyglutamate_synth"/>
</dbReference>
<feature type="domain" description="Mur ligase C-terminal" evidence="8">
    <location>
        <begin position="488"/>
        <end position="620"/>
    </location>
</feature>
<dbReference type="Gene3D" id="3.90.190.20">
    <property type="entry name" value="Mur ligase, C-terminal domain"/>
    <property type="match status" value="1"/>
</dbReference>
<dbReference type="InterPro" id="IPR036565">
    <property type="entry name" value="Mur-like_cat_sf"/>
</dbReference>
<dbReference type="SUPFAM" id="SSF53623">
    <property type="entry name" value="MurD-like peptide ligases, catalytic domain"/>
    <property type="match status" value="1"/>
</dbReference>
<sequence>MLNTKRRQLKLTQNFLLLRIIKAALFVLFILLTSTTSADSFTANSNSNANTNSGRHSTYMHTSKTTAAQLFANFRRKNKATATRSLFLLRRSRLSSSTSNSHNHNPLLTSRTAGKESISSSSNGSQARRLFQYPTSNLFSSTASGTDDNNKTSTSDDDENNNNKTTTTSNFTPPDPERLSSLMPEYDANGRPYTLYEKCVRRLYLTNLFHPVRLGLLNMEQLHSALNYPMDDPNITVVHVAGTNGKGSVSLKIARTLEAAGHTVGLFVSPHVASFRERMQVNGDLISEKEVEEYLPMIYDICERDHIPATFFEVTTALAFHFFASRNVDVVVLETGLGGRLDATNVVTNPDLCVITSIGLEHTRILGDTVELIAMEKAGIIKKDAPVLVGPNCPHDVIRQCALEKEAAGYYMCNDVLQPVTVEIEGTNTNAAYVDYDIENSRTARAAIKLLETSSRNKLKLPMEDSVMEKALAQRPPCRFQEMTVETDKGNNIKVLLDVAHNPDAMEHLIHKLAVSYPSNPMRIVVGFSADKDLQDCGSTLLSHVKDPHRIHLVEAAHPRAAKLEDMLEAEPRLREANFDEANRSITAQVKLAIDLVEQSRDNADLKTSREEEIVVVCGSVFLMAEAREAIGIDEPRDSKYIAEVAGANLRHGQEFFADTGIDADMADKK</sequence>
<gene>
    <name evidence="9" type="ORF">CDEB00056_LOCUS5795</name>
</gene>
<keyword evidence="4" id="KW-0547">Nucleotide-binding</keyword>
<dbReference type="GO" id="GO:0046872">
    <property type="term" value="F:metal ion binding"/>
    <property type="evidence" value="ECO:0007669"/>
    <property type="project" value="UniProtKB-KW"/>
</dbReference>
<dbReference type="GO" id="GO:0005524">
    <property type="term" value="F:ATP binding"/>
    <property type="evidence" value="ECO:0007669"/>
    <property type="project" value="UniProtKB-KW"/>
</dbReference>
<organism evidence="9">
    <name type="scientific">Chaetoceros debilis</name>
    <dbReference type="NCBI Taxonomy" id="122233"/>
    <lineage>
        <taxon>Eukaryota</taxon>
        <taxon>Sar</taxon>
        <taxon>Stramenopiles</taxon>
        <taxon>Ochrophyta</taxon>
        <taxon>Bacillariophyta</taxon>
        <taxon>Coscinodiscophyceae</taxon>
        <taxon>Chaetocerotophycidae</taxon>
        <taxon>Chaetocerotales</taxon>
        <taxon>Chaetocerotaceae</taxon>
        <taxon>Chaetoceros</taxon>
    </lineage>
</organism>
<dbReference type="PANTHER" id="PTHR11136:SF0">
    <property type="entry name" value="DIHYDROFOLATE SYNTHETASE-RELATED"/>
    <property type="match status" value="1"/>
</dbReference>
<dbReference type="GO" id="GO:0008841">
    <property type="term" value="F:dihydrofolate synthase activity"/>
    <property type="evidence" value="ECO:0007669"/>
    <property type="project" value="TreeGrafter"/>
</dbReference>
<feature type="region of interest" description="Disordered" evidence="7">
    <location>
        <begin position="138"/>
        <end position="185"/>
    </location>
</feature>
<accession>A0A7S3V740</accession>
<dbReference type="EMBL" id="HBIO01007695">
    <property type="protein sequence ID" value="CAE0460954.1"/>
    <property type="molecule type" value="Transcribed_RNA"/>
</dbReference>
<dbReference type="SUPFAM" id="SSF53244">
    <property type="entry name" value="MurD-like peptide ligases, peptide-binding domain"/>
    <property type="match status" value="1"/>
</dbReference>
<evidence type="ECO:0000313" key="9">
    <source>
        <dbReference type="EMBL" id="CAE0460954.1"/>
    </source>
</evidence>
<name>A0A7S3V740_9STRA</name>
<reference evidence="9" key="1">
    <citation type="submission" date="2021-01" db="EMBL/GenBank/DDBJ databases">
        <authorList>
            <person name="Corre E."/>
            <person name="Pelletier E."/>
            <person name="Niang G."/>
            <person name="Scheremetjew M."/>
            <person name="Finn R."/>
            <person name="Kale V."/>
            <person name="Holt S."/>
            <person name="Cochrane G."/>
            <person name="Meng A."/>
            <person name="Brown T."/>
            <person name="Cohen L."/>
        </authorList>
    </citation>
    <scope>NUCLEOTIDE SEQUENCE</scope>
    <source>
        <strain evidence="9">MM31A-1</strain>
    </source>
</reference>
<keyword evidence="6" id="KW-0460">Magnesium</keyword>
<evidence type="ECO:0000256" key="7">
    <source>
        <dbReference type="SAM" id="MobiDB-lite"/>
    </source>
</evidence>
<dbReference type="GO" id="GO:0004326">
    <property type="term" value="F:tetrahydrofolylpolyglutamate synthase activity"/>
    <property type="evidence" value="ECO:0007669"/>
    <property type="project" value="InterPro"/>
</dbReference>
<feature type="compositionally biased region" description="Polar residues" evidence="7">
    <location>
        <begin position="102"/>
        <end position="112"/>
    </location>
</feature>
<dbReference type="InterPro" id="IPR004101">
    <property type="entry name" value="Mur_ligase_C"/>
</dbReference>